<keyword evidence="3" id="KW-1185">Reference proteome</keyword>
<gene>
    <name evidence="2" type="ORF">SAMN05444392_103101</name>
</gene>
<evidence type="ECO:0000313" key="2">
    <source>
        <dbReference type="EMBL" id="SHE77688.1"/>
    </source>
</evidence>
<reference evidence="2 3" key="1">
    <citation type="submission" date="2016-11" db="EMBL/GenBank/DDBJ databases">
        <authorList>
            <person name="Jaros S."/>
            <person name="Januszkiewicz K."/>
            <person name="Wedrychowicz H."/>
        </authorList>
    </citation>
    <scope>NUCLEOTIDE SEQUENCE [LARGE SCALE GENOMIC DNA]</scope>
    <source>
        <strain evidence="2 3">DSM 44666</strain>
    </source>
</reference>
<accession>A0A1M4W8U5</accession>
<dbReference type="Proteomes" id="UP000184476">
    <property type="component" value="Unassembled WGS sequence"/>
</dbReference>
<dbReference type="STRING" id="112248.SAMN05444392_103101"/>
<dbReference type="RefSeq" id="WP_073154197.1">
    <property type="nucleotide sequence ID" value="NZ_FQVL01000003.1"/>
</dbReference>
<feature type="compositionally biased region" description="Basic and acidic residues" evidence="1">
    <location>
        <begin position="43"/>
        <end position="63"/>
    </location>
</feature>
<dbReference type="Pfam" id="PF09580">
    <property type="entry name" value="Spore_YhcN_YlaJ"/>
    <property type="match status" value="1"/>
</dbReference>
<evidence type="ECO:0000313" key="3">
    <source>
        <dbReference type="Proteomes" id="UP000184476"/>
    </source>
</evidence>
<dbReference type="AlphaFoldDB" id="A0A1M4W8U5"/>
<dbReference type="InterPro" id="IPR019076">
    <property type="entry name" value="Spore_lipoprot_YhcN/YlaJ-like"/>
</dbReference>
<feature type="region of interest" description="Disordered" evidence="1">
    <location>
        <begin position="43"/>
        <end position="64"/>
    </location>
</feature>
<dbReference type="EMBL" id="FQVL01000003">
    <property type="protein sequence ID" value="SHE77688.1"/>
    <property type="molecule type" value="Genomic_DNA"/>
</dbReference>
<proteinExistence type="predicted"/>
<evidence type="ECO:0000256" key="1">
    <source>
        <dbReference type="SAM" id="MobiDB-lite"/>
    </source>
</evidence>
<sequence>MKKSSFMIYMFLVFMICVVGCNQQRQEARQEVGRGGTALYQDESSRTEYGYKGRPPETTRNETIRNSGQNEIGYYHVNPVNYDHNSTAEVYMDRSLLAKHIAQLVTRLPHVKTATTLVTDDHVFIGLQYRSPQVSASGKKKAVYEARRVAQSVTPRYFKVHVTDRQKLEQQINRVGMRMQRNGDIEGIHGDLNQLLRQMGDSTPPG</sequence>
<name>A0A1M4W8U5_9BACL</name>
<protein>
    <submittedName>
        <fullName evidence="2">Sporulation lipoprotein YhcN/YlaJ (Spore_YhcN_YlaJ)</fullName>
    </submittedName>
</protein>
<keyword evidence="2" id="KW-0449">Lipoprotein</keyword>
<organism evidence="2 3">
    <name type="scientific">Seinonella peptonophila</name>
    <dbReference type="NCBI Taxonomy" id="112248"/>
    <lineage>
        <taxon>Bacteria</taxon>
        <taxon>Bacillati</taxon>
        <taxon>Bacillota</taxon>
        <taxon>Bacilli</taxon>
        <taxon>Bacillales</taxon>
        <taxon>Thermoactinomycetaceae</taxon>
        <taxon>Seinonella</taxon>
    </lineage>
</organism>